<dbReference type="InterPro" id="IPR000600">
    <property type="entry name" value="ROK"/>
</dbReference>
<dbReference type="KEGG" id="bii:BINDI_0410"/>
<name>A0A087VTN3_9BIFI</name>
<dbReference type="HOGENOM" id="CLU_036604_13_2_11"/>
<keyword evidence="2" id="KW-0808">Transferase</keyword>
<dbReference type="InterPro" id="IPR043129">
    <property type="entry name" value="ATPase_NBD"/>
</dbReference>
<dbReference type="InterPro" id="IPR036388">
    <property type="entry name" value="WH-like_DNA-bd_sf"/>
</dbReference>
<protein>
    <submittedName>
        <fullName evidence="2">ROK family protein</fullName>
        <ecNumber evidence="2">2.7.1.60</ecNumber>
    </submittedName>
</protein>
<evidence type="ECO:0000256" key="1">
    <source>
        <dbReference type="ARBA" id="ARBA00006479"/>
    </source>
</evidence>
<dbReference type="SUPFAM" id="SSF53067">
    <property type="entry name" value="Actin-like ATPase domain"/>
    <property type="match status" value="2"/>
</dbReference>
<dbReference type="PANTHER" id="PTHR18964:SF149">
    <property type="entry name" value="BIFUNCTIONAL UDP-N-ACETYLGLUCOSAMINE 2-EPIMERASE_N-ACETYLMANNOSAMINE KINASE"/>
    <property type="match status" value="1"/>
</dbReference>
<accession>A0A087VTN3</accession>
<dbReference type="EMBL" id="CP006018">
    <property type="protein sequence ID" value="AIC91691.1"/>
    <property type="molecule type" value="Genomic_DNA"/>
</dbReference>
<keyword evidence="3" id="KW-1185">Reference proteome</keyword>
<dbReference type="InterPro" id="IPR036390">
    <property type="entry name" value="WH_DNA-bd_sf"/>
</dbReference>
<sequence length="411" mass="44144">MTALRSINQDDLRNHNLSVIIDTILRSPMPLSRADLAKATGLTKATMSLLGALLLKNRVVREGNPETSQITYGRPSTPLAISHGRWAGVGLQINTDGYGCLAMDLDGSLIDSAWVHDDMHEARPDHVFSSLDALVRPLEAKLKRKRYRVVGAGLALPGLVTDDMTLLMARNLGWERLDLSRFDLVQRLDPIAGNEARLAALSQIPGYATQRSTGGGNDLLGPTDSFLYISTDIGIGGAVVRHGAIEAGDHGFAGELGHASVDLNGPTCRCGRRGCLETYAGRKALVEAAGIAAGSEALSSQAMDELYRRWQQDDPKAVDAIDRGVDAMISVIATAINIVDVDTVILGGFWSNFGGDLAQRLQNRLNQLTLGRDAVHVRVLIPSRTPNPALSGAALIGLRRFIDNPLGFFDD</sequence>
<evidence type="ECO:0000313" key="2">
    <source>
        <dbReference type="EMBL" id="AIC91691.1"/>
    </source>
</evidence>
<gene>
    <name evidence="2" type="ORF">BINDI_0410</name>
</gene>
<evidence type="ECO:0000313" key="3">
    <source>
        <dbReference type="Proteomes" id="UP000028569"/>
    </source>
</evidence>
<dbReference type="Proteomes" id="UP000028569">
    <property type="component" value="Chromosome"/>
</dbReference>
<dbReference type="EC" id="2.7.1.60" evidence="2"/>
<dbReference type="Gene3D" id="3.30.420.40">
    <property type="match status" value="2"/>
</dbReference>
<dbReference type="AlphaFoldDB" id="A0A087VTN3"/>
<dbReference type="OrthoDB" id="5174513at2"/>
<proteinExistence type="inferred from homology"/>
<dbReference type="SUPFAM" id="SSF46785">
    <property type="entry name" value="Winged helix' DNA-binding domain"/>
    <property type="match status" value="1"/>
</dbReference>
<organism evidence="2 3">
    <name type="scientific">Bifidobacterium [indicum] DSM 20214 = LMG 11587</name>
    <dbReference type="NCBI Taxonomy" id="1341694"/>
    <lineage>
        <taxon>Bacteria</taxon>
        <taxon>Bacillati</taxon>
        <taxon>Actinomycetota</taxon>
        <taxon>Actinomycetes</taxon>
        <taxon>Bifidobacteriales</taxon>
        <taxon>Bifidobacteriaceae</taxon>
        <taxon>Bifidobacterium</taxon>
    </lineage>
</organism>
<dbReference type="RefSeq" id="WP_033489844.1">
    <property type="nucleotide sequence ID" value="NZ_CP006018.1"/>
</dbReference>
<dbReference type="PANTHER" id="PTHR18964">
    <property type="entry name" value="ROK (REPRESSOR, ORF, KINASE) FAMILY"/>
    <property type="match status" value="1"/>
</dbReference>
<reference evidence="2 3" key="1">
    <citation type="journal article" date="2014" name="Appl. Environ. Microbiol.">
        <title>Genomic encyclopedia of type strains of the genus Bifidobacterium.</title>
        <authorList>
            <person name="Milani C."/>
            <person name="Lugli G.A."/>
            <person name="Duranti S."/>
            <person name="Turroni F."/>
            <person name="Bottacini F."/>
            <person name="Mangifesta M."/>
            <person name="Sanchez B."/>
            <person name="Viappiani A."/>
            <person name="Mancabelli L."/>
            <person name="Taminiau B."/>
            <person name="Delcenserie V."/>
            <person name="Barrangou R."/>
            <person name="Margolles A."/>
            <person name="van Sinderen D."/>
            <person name="Ventura M."/>
        </authorList>
    </citation>
    <scope>NUCLEOTIDE SEQUENCE [LARGE SCALE GENOMIC DNA]</scope>
    <source>
        <strain evidence="2 3">LMG 11587</strain>
    </source>
</reference>
<dbReference type="GO" id="GO:0009384">
    <property type="term" value="F:N-acylmannosamine kinase activity"/>
    <property type="evidence" value="ECO:0007669"/>
    <property type="project" value="UniProtKB-EC"/>
</dbReference>
<dbReference type="Pfam" id="PF00480">
    <property type="entry name" value="ROK"/>
    <property type="match status" value="1"/>
</dbReference>
<dbReference type="Gene3D" id="1.10.10.10">
    <property type="entry name" value="Winged helix-like DNA-binding domain superfamily/Winged helix DNA-binding domain"/>
    <property type="match status" value="1"/>
</dbReference>
<comment type="similarity">
    <text evidence="1">Belongs to the ROK (NagC/XylR) family.</text>
</comment>